<protein>
    <submittedName>
        <fullName evidence="3">PDZ domain-containing protein</fullName>
    </submittedName>
</protein>
<keyword evidence="1" id="KW-0732">Signal</keyword>
<dbReference type="SMART" id="SM00228">
    <property type="entry name" value="PDZ"/>
    <property type="match status" value="1"/>
</dbReference>
<feature type="chain" id="PRO_5045179982" evidence="1">
    <location>
        <begin position="20"/>
        <end position="319"/>
    </location>
</feature>
<dbReference type="Proteomes" id="UP001595378">
    <property type="component" value="Unassembled WGS sequence"/>
</dbReference>
<dbReference type="InterPro" id="IPR036034">
    <property type="entry name" value="PDZ_sf"/>
</dbReference>
<evidence type="ECO:0000313" key="4">
    <source>
        <dbReference type="Proteomes" id="UP001595378"/>
    </source>
</evidence>
<dbReference type="RefSeq" id="WP_336917399.1">
    <property type="nucleotide sequence ID" value="NZ_JBANRN010000001.1"/>
</dbReference>
<dbReference type="Pfam" id="PF17820">
    <property type="entry name" value="PDZ_6"/>
    <property type="match status" value="1"/>
</dbReference>
<dbReference type="SUPFAM" id="SSF50156">
    <property type="entry name" value="PDZ domain-like"/>
    <property type="match status" value="1"/>
</dbReference>
<evidence type="ECO:0000259" key="2">
    <source>
        <dbReference type="PROSITE" id="PS50106"/>
    </source>
</evidence>
<evidence type="ECO:0000313" key="3">
    <source>
        <dbReference type="EMBL" id="MFC3099397.1"/>
    </source>
</evidence>
<dbReference type="Gene3D" id="2.30.42.10">
    <property type="match status" value="1"/>
</dbReference>
<proteinExistence type="predicted"/>
<dbReference type="PROSITE" id="PS50106">
    <property type="entry name" value="PDZ"/>
    <property type="match status" value="1"/>
</dbReference>
<feature type="domain" description="PDZ" evidence="2">
    <location>
        <begin position="46"/>
        <end position="144"/>
    </location>
</feature>
<name>A0ABV7E9Z2_9SPHN</name>
<feature type="signal peptide" evidence="1">
    <location>
        <begin position="1"/>
        <end position="19"/>
    </location>
</feature>
<dbReference type="InterPro" id="IPR041489">
    <property type="entry name" value="PDZ_6"/>
</dbReference>
<dbReference type="InterPro" id="IPR001478">
    <property type="entry name" value="PDZ"/>
</dbReference>
<reference evidence="4" key="1">
    <citation type="journal article" date="2019" name="Int. J. Syst. Evol. Microbiol.">
        <title>The Global Catalogue of Microorganisms (GCM) 10K type strain sequencing project: providing services to taxonomists for standard genome sequencing and annotation.</title>
        <authorList>
            <consortium name="The Broad Institute Genomics Platform"/>
            <consortium name="The Broad Institute Genome Sequencing Center for Infectious Disease"/>
            <person name="Wu L."/>
            <person name="Ma J."/>
        </authorList>
    </citation>
    <scope>NUCLEOTIDE SEQUENCE [LARGE SCALE GENOMIC DNA]</scope>
    <source>
        <strain evidence="4">KCTC 52606</strain>
    </source>
</reference>
<keyword evidence="4" id="KW-1185">Reference proteome</keyword>
<dbReference type="EMBL" id="JBHRSU010000001">
    <property type="protein sequence ID" value="MFC3099397.1"/>
    <property type="molecule type" value="Genomic_DNA"/>
</dbReference>
<sequence length="319" mass="34487">MLRALTTLFLASLLTWAQAAVAQTRSSLWEQDLRLASLAERLMGANAHLCRQTMPLTGMIIHSADQYGQEAGGWFVNGAASVAQIIPGSAAEQAGLRPGDGLIAIDNMPVDRLPRRPGFPLRDEVFEQLAHLSGPITLDVRREGALHRVRMNTPHGCRVLVEVLADSGNTARSDGRVIQISHALAARLDEPGLAVLFSHELAHAVLDHQRRLREAGVAEGFAAEFGRSRRLTRQAEVEADLLSAHLLANAGFDPAIAPAFWQETAAQVLGTGLLRSRIYPPNGERARLIAREIASSLAGQSLPSAAAHLLMRRDQPMSD</sequence>
<comment type="caution">
    <text evidence="3">The sequence shown here is derived from an EMBL/GenBank/DDBJ whole genome shotgun (WGS) entry which is preliminary data.</text>
</comment>
<evidence type="ECO:0000256" key="1">
    <source>
        <dbReference type="SAM" id="SignalP"/>
    </source>
</evidence>
<accession>A0ABV7E9Z2</accession>
<gene>
    <name evidence="3" type="ORF">ACFODK_00645</name>
</gene>
<organism evidence="3 4">
    <name type="scientific">Alteraurantiacibacter lauratis</name>
    <dbReference type="NCBI Taxonomy" id="2054627"/>
    <lineage>
        <taxon>Bacteria</taxon>
        <taxon>Pseudomonadati</taxon>
        <taxon>Pseudomonadota</taxon>
        <taxon>Alphaproteobacteria</taxon>
        <taxon>Sphingomonadales</taxon>
        <taxon>Erythrobacteraceae</taxon>
        <taxon>Alteraurantiacibacter</taxon>
    </lineage>
</organism>